<feature type="signal peptide" evidence="1">
    <location>
        <begin position="1"/>
        <end position="31"/>
    </location>
</feature>
<evidence type="ECO:0000313" key="2">
    <source>
        <dbReference type="EMBL" id="PIB77636.1"/>
    </source>
</evidence>
<name>A0A2G5PH51_9MYCO</name>
<evidence type="ECO:0000256" key="1">
    <source>
        <dbReference type="SAM" id="SignalP"/>
    </source>
</evidence>
<dbReference type="EMBL" id="PDCN02000001">
    <property type="protein sequence ID" value="PIB77636.1"/>
    <property type="molecule type" value="Genomic_DNA"/>
</dbReference>
<comment type="caution">
    <text evidence="2">The sequence shown here is derived from an EMBL/GenBank/DDBJ whole genome shotgun (WGS) entry which is preliminary data.</text>
</comment>
<sequence>MKTRITRLVTGAVAALAAGPAMLLGAGVAHANALTLYPVPHVGGIWVGWDGGSGGTWCTYTSDWYTNRVYQNNIGQGGIFIPGIPLNRTWDIHVNCDNGDSGFLGSYYY</sequence>
<keyword evidence="3" id="KW-1185">Reference proteome</keyword>
<dbReference type="Proteomes" id="UP000230551">
    <property type="component" value="Unassembled WGS sequence"/>
</dbReference>
<proteinExistence type="predicted"/>
<dbReference type="AlphaFoldDB" id="A0A2G5PH51"/>
<accession>A0A2G5PH51</accession>
<feature type="chain" id="PRO_5013660400" description="Lactococcin 972 family bacteriocin" evidence="1">
    <location>
        <begin position="32"/>
        <end position="109"/>
    </location>
</feature>
<evidence type="ECO:0000313" key="3">
    <source>
        <dbReference type="Proteomes" id="UP000230551"/>
    </source>
</evidence>
<keyword evidence="1" id="KW-0732">Signal</keyword>
<reference evidence="2 3" key="1">
    <citation type="journal article" date="2017" name="Infect. Genet. Evol.">
        <title>The new phylogeny of the genus Mycobacterium: The old and the news.</title>
        <authorList>
            <person name="Tortoli E."/>
            <person name="Fedrizzi T."/>
            <person name="Meehan C.J."/>
            <person name="Trovato A."/>
            <person name="Grottola A."/>
            <person name="Giacobazzi E."/>
            <person name="Serpini G.F."/>
            <person name="Tagliazucchi S."/>
            <person name="Fabio A."/>
            <person name="Bettua C."/>
            <person name="Bertorelli R."/>
            <person name="Frascaro F."/>
            <person name="De Sanctis V."/>
            <person name="Pecorari M."/>
            <person name="Jousson O."/>
            <person name="Segata N."/>
            <person name="Cirillo D.M."/>
        </authorList>
    </citation>
    <scope>NUCLEOTIDE SEQUENCE [LARGE SCALE GENOMIC DNA]</scope>
    <source>
        <strain evidence="2 3">CIP1034565</strain>
    </source>
</reference>
<dbReference type="RefSeq" id="WP_090588269.1">
    <property type="nucleotide sequence ID" value="NZ_CP104302.1"/>
</dbReference>
<gene>
    <name evidence="2" type="ORF">CQY22_001445</name>
</gene>
<organism evidence="2 3">
    <name type="scientific">Mycolicibacterium brumae</name>
    <dbReference type="NCBI Taxonomy" id="85968"/>
    <lineage>
        <taxon>Bacteria</taxon>
        <taxon>Bacillati</taxon>
        <taxon>Actinomycetota</taxon>
        <taxon>Actinomycetes</taxon>
        <taxon>Mycobacteriales</taxon>
        <taxon>Mycobacteriaceae</taxon>
        <taxon>Mycolicibacterium</taxon>
    </lineage>
</organism>
<evidence type="ECO:0008006" key="4">
    <source>
        <dbReference type="Google" id="ProtNLM"/>
    </source>
</evidence>
<protein>
    <recommendedName>
        <fullName evidence="4">Lactococcin 972 family bacteriocin</fullName>
    </recommendedName>
</protein>